<feature type="region of interest" description="Disordered" evidence="1">
    <location>
        <begin position="37"/>
        <end position="68"/>
    </location>
</feature>
<comment type="caution">
    <text evidence="2">The sequence shown here is derived from an EMBL/GenBank/DDBJ whole genome shotgun (WGS) entry which is preliminary data.</text>
</comment>
<sequence length="798" mass="85965">MKDSKGHVTVVVRRKFLLGSALSVLGGMHLTACGGGGSAMAATSPNTTPNTTPTSGTPTDGGAPVSPDNQLRVSLPTGSETNYPLQFGRPFAAGEIADTPSVFLDGVIVASQADVKSRHADGSVKFAVISVVLPTLGTTERVLSFGNQPRPTVTPLPLADMLANFDFDATISLTFGQMDTSPTTVSARAMLAAQTDAGLAAETAAGGVQSRYWTQGPLCTTVLLCDHKTKAFDIGSNATRAIRPMFHVQFWPTIGKYHVRHIVEVADVTRLKDETTTTLSFTTGKASPVARLTQTSVNLYAGTWQSRAYWGGRELPRANIKHGVAYLAKTRALPNYDSNIVIHSGSVASYASDWATRPQGLGAKGYWQIAMSSVGGRQDLGLMPKWDCVSLYSGAASMQAICERQAEMAGSWAFFFREGDSAKTIIGTTSGQGRILSKLSRPTVFLHDNNNYWSQAAVADRFKVDGTLNMSRDGWQHDVAHTPGTFWWMYLSSGQAFWQEKLMQLGAWSLFVVNPGLSFNSVGSGSSNKSMILNGVQVRGWGWQFRNRARAWWAALDGSPERSLLEQSLNEALAQRYGLYAISSSLDSHPIRVSWNANYMTWYSNGPAQPRPNALAFWEGNGGYTRDQFISSVGAPPDDWGGASTAPWMQNFITMSVNHAVELGCSAALPLANWVGKQATTIAKSAHPRHLADYVFPQNKKDGSYYQDLDELYGTWSFLAEGTTPPSMPAESSSGFPGGGTPGTYQVTVEGYGAIAAAAIATSNGNPDQAAAWAVVGPWSRSTYYFNHDPRYAIVPRN</sequence>
<dbReference type="RefSeq" id="WP_347609571.1">
    <property type="nucleotide sequence ID" value="NZ_JBDPZC010000004.1"/>
</dbReference>
<evidence type="ECO:0000256" key="1">
    <source>
        <dbReference type="SAM" id="MobiDB-lite"/>
    </source>
</evidence>
<organism evidence="2 3">
    <name type="scientific">Roseateles flavus</name>
    <dbReference type="NCBI Taxonomy" id="3149041"/>
    <lineage>
        <taxon>Bacteria</taxon>
        <taxon>Pseudomonadati</taxon>
        <taxon>Pseudomonadota</taxon>
        <taxon>Betaproteobacteria</taxon>
        <taxon>Burkholderiales</taxon>
        <taxon>Sphaerotilaceae</taxon>
        <taxon>Roseateles</taxon>
    </lineage>
</organism>
<reference evidence="2 3" key="1">
    <citation type="submission" date="2024-05" db="EMBL/GenBank/DDBJ databases">
        <title>Roseateles sp. 2.12 16S ribosomal RNA gene Genome sequencing and assembly.</title>
        <authorList>
            <person name="Woo H."/>
        </authorList>
    </citation>
    <scope>NUCLEOTIDE SEQUENCE [LARGE SCALE GENOMIC DNA]</scope>
    <source>
        <strain evidence="2 3">2.12</strain>
    </source>
</reference>
<gene>
    <name evidence="2" type="ORF">ABDJ40_10940</name>
</gene>
<protein>
    <submittedName>
        <fullName evidence="2">Uncharacterized protein</fullName>
    </submittedName>
</protein>
<accession>A0ABV0GDZ6</accession>
<evidence type="ECO:0000313" key="3">
    <source>
        <dbReference type="Proteomes" id="UP001462640"/>
    </source>
</evidence>
<evidence type="ECO:0000313" key="2">
    <source>
        <dbReference type="EMBL" id="MEO3713278.1"/>
    </source>
</evidence>
<keyword evidence="3" id="KW-1185">Reference proteome</keyword>
<proteinExistence type="predicted"/>
<dbReference type="EMBL" id="JBDPZC010000004">
    <property type="protein sequence ID" value="MEO3713278.1"/>
    <property type="molecule type" value="Genomic_DNA"/>
</dbReference>
<dbReference type="Proteomes" id="UP001462640">
    <property type="component" value="Unassembled WGS sequence"/>
</dbReference>
<name>A0ABV0GDZ6_9BURK</name>
<feature type="compositionally biased region" description="Low complexity" evidence="1">
    <location>
        <begin position="41"/>
        <end position="64"/>
    </location>
</feature>